<dbReference type="InterPro" id="IPR001279">
    <property type="entry name" value="Metallo-B-lactamas"/>
</dbReference>
<evidence type="ECO:0000313" key="2">
    <source>
        <dbReference type="EMBL" id="OUM88166.1"/>
    </source>
</evidence>
<dbReference type="InterPro" id="IPR037482">
    <property type="entry name" value="ST1585_MBL-fold"/>
</dbReference>
<keyword evidence="2" id="KW-0378">Hydrolase</keyword>
<name>A0A1Y3PPX4_9BACI</name>
<dbReference type="EMBL" id="LZRT01000065">
    <property type="protein sequence ID" value="OUM88166.1"/>
    <property type="molecule type" value="Genomic_DNA"/>
</dbReference>
<protein>
    <submittedName>
        <fullName evidence="2">MBL fold metallo-hydrolase</fullName>
    </submittedName>
</protein>
<dbReference type="CDD" id="cd07726">
    <property type="entry name" value="ST1585-like_MBL-fold"/>
    <property type="match status" value="1"/>
</dbReference>
<accession>A0A1Y3PPX4</accession>
<evidence type="ECO:0000313" key="3">
    <source>
        <dbReference type="Proteomes" id="UP000196475"/>
    </source>
</evidence>
<proteinExistence type="predicted"/>
<dbReference type="SMART" id="SM00849">
    <property type="entry name" value="Lactamase_B"/>
    <property type="match status" value="1"/>
</dbReference>
<dbReference type="AlphaFoldDB" id="A0A1Y3PPX4"/>
<evidence type="ECO:0000259" key="1">
    <source>
        <dbReference type="SMART" id="SM00849"/>
    </source>
</evidence>
<dbReference type="InterPro" id="IPR036866">
    <property type="entry name" value="RibonucZ/Hydroxyglut_hydro"/>
</dbReference>
<reference evidence="3" key="1">
    <citation type="submission" date="2016-06" db="EMBL/GenBank/DDBJ databases">
        <authorList>
            <person name="Nascimento L."/>
            <person name="Pereira R.V."/>
            <person name="Martins L.F."/>
            <person name="Quaggio R.B."/>
            <person name="Silva A.M."/>
            <person name="Setubal J.C."/>
        </authorList>
    </citation>
    <scope>NUCLEOTIDE SEQUENCE [LARGE SCALE GENOMIC DNA]</scope>
</reference>
<dbReference type="PANTHER" id="PTHR42951">
    <property type="entry name" value="METALLO-BETA-LACTAMASE DOMAIN-CONTAINING"/>
    <property type="match status" value="1"/>
</dbReference>
<organism evidence="2 3">
    <name type="scientific">Bacillus thermozeamaize</name>
    <dbReference type="NCBI Taxonomy" id="230954"/>
    <lineage>
        <taxon>Bacteria</taxon>
        <taxon>Bacillati</taxon>
        <taxon>Bacillota</taxon>
        <taxon>Bacilli</taxon>
        <taxon>Bacillales</taxon>
        <taxon>Bacillaceae</taxon>
        <taxon>Bacillus</taxon>
    </lineage>
</organism>
<dbReference type="SUPFAM" id="SSF56281">
    <property type="entry name" value="Metallo-hydrolase/oxidoreductase"/>
    <property type="match status" value="1"/>
</dbReference>
<gene>
    <name evidence="2" type="ORF">BAA01_08685</name>
</gene>
<dbReference type="PANTHER" id="PTHR42951:SF22">
    <property type="entry name" value="METALLO BETA-LACTAMASE SUPERFAMILY LIPOPROTEIN"/>
    <property type="match status" value="1"/>
</dbReference>
<dbReference type="Pfam" id="PF00753">
    <property type="entry name" value="Lactamase_B"/>
    <property type="match status" value="1"/>
</dbReference>
<comment type="caution">
    <text evidence="2">The sequence shown here is derived from an EMBL/GenBank/DDBJ whole genome shotgun (WGS) entry which is preliminary data.</text>
</comment>
<dbReference type="GO" id="GO:0016787">
    <property type="term" value="F:hydrolase activity"/>
    <property type="evidence" value="ECO:0007669"/>
    <property type="project" value="UniProtKB-KW"/>
</dbReference>
<dbReference type="InterPro" id="IPR050855">
    <property type="entry name" value="NDM-1-like"/>
</dbReference>
<sequence>MTQQQPLELGHGISMIDLHDLGLPNRTGCYVFREELTLIETGPSRSIPYLLQGLEQLNIRPEEIRYIIVTHIHLDHAGGAGLLIQHCTNAKVIVHPRGARHLVDPSRLIAGAKMVYGDKFDELFAPILPVPEERILIKGEGDTLTIGPGRTLRFLDTPGHALHHFSIYDPVSHGVFCGDTAGIRYSHLEADGIPFFLPVTSPNQFDPEAMLASIERFKTMNLSRLYYGHYGMTTQVDEAIRQVVHWLPRFLEESEKIFTENAGTVVQLVDLISQRLMDIIRKELSEKGIQDSHPVYQILMMDAQVSAMGLVDYLSKKSEKAKA</sequence>
<dbReference type="Proteomes" id="UP000196475">
    <property type="component" value="Unassembled WGS sequence"/>
</dbReference>
<feature type="domain" description="Metallo-beta-lactamase" evidence="1">
    <location>
        <begin position="26"/>
        <end position="229"/>
    </location>
</feature>
<dbReference type="Gene3D" id="3.60.15.10">
    <property type="entry name" value="Ribonuclease Z/Hydroxyacylglutathione hydrolase-like"/>
    <property type="match status" value="1"/>
</dbReference>